<dbReference type="PANTHER" id="PTHR30332">
    <property type="entry name" value="PROBABLE GENERAL SECRETION PATHWAY PROTEIN D"/>
    <property type="match status" value="1"/>
</dbReference>
<feature type="compositionally biased region" description="Basic and acidic residues" evidence="6">
    <location>
        <begin position="410"/>
        <end position="420"/>
    </location>
</feature>
<dbReference type="Gene3D" id="3.30.1370.120">
    <property type="match status" value="2"/>
</dbReference>
<dbReference type="GO" id="GO:0015627">
    <property type="term" value="C:type II protein secretion system complex"/>
    <property type="evidence" value="ECO:0007669"/>
    <property type="project" value="TreeGrafter"/>
</dbReference>
<feature type="region of interest" description="Disordered" evidence="6">
    <location>
        <begin position="48"/>
        <end position="67"/>
    </location>
</feature>
<organism evidence="9 10">
    <name type="scientific">Sulfidibacter corallicola</name>
    <dbReference type="NCBI Taxonomy" id="2818388"/>
    <lineage>
        <taxon>Bacteria</taxon>
        <taxon>Pseudomonadati</taxon>
        <taxon>Acidobacteriota</taxon>
        <taxon>Holophagae</taxon>
        <taxon>Acanthopleuribacterales</taxon>
        <taxon>Acanthopleuribacteraceae</taxon>
        <taxon>Sulfidibacter</taxon>
    </lineage>
</organism>
<evidence type="ECO:0000256" key="1">
    <source>
        <dbReference type="ARBA" id="ARBA00004370"/>
    </source>
</evidence>
<dbReference type="GO" id="GO:0009306">
    <property type="term" value="P:protein secretion"/>
    <property type="evidence" value="ECO:0007669"/>
    <property type="project" value="InterPro"/>
</dbReference>
<evidence type="ECO:0008006" key="11">
    <source>
        <dbReference type="Google" id="ProtNLM"/>
    </source>
</evidence>
<gene>
    <name evidence="9" type="ORF">J3U87_13015</name>
</gene>
<protein>
    <recommendedName>
        <fullName evidence="11">Type II secretion system protein D (GspD)</fullName>
    </recommendedName>
</protein>
<keyword evidence="2" id="KW-0732">Signal</keyword>
<evidence type="ECO:0000259" key="7">
    <source>
        <dbReference type="Pfam" id="PF00263"/>
    </source>
</evidence>
<dbReference type="Pfam" id="PF00263">
    <property type="entry name" value="Secretin"/>
    <property type="match status" value="1"/>
</dbReference>
<dbReference type="InterPro" id="IPR005644">
    <property type="entry name" value="NolW-like"/>
</dbReference>
<name>A0A8A4TW18_SULCO</name>
<dbReference type="PRINTS" id="PR00811">
    <property type="entry name" value="BCTERIALGSPD"/>
</dbReference>
<keyword evidence="3" id="KW-0472">Membrane</keyword>
<feature type="domain" description="NolW-like" evidence="8">
    <location>
        <begin position="211"/>
        <end position="270"/>
    </location>
</feature>
<evidence type="ECO:0000313" key="9">
    <source>
        <dbReference type="EMBL" id="QTD53368.1"/>
    </source>
</evidence>
<reference evidence="9" key="1">
    <citation type="submission" date="2021-03" db="EMBL/GenBank/DDBJ databases">
        <title>Acanthopleuribacteraceae sp. M133.</title>
        <authorList>
            <person name="Wang G."/>
        </authorList>
    </citation>
    <scope>NUCLEOTIDE SEQUENCE</scope>
    <source>
        <strain evidence="9">M133</strain>
    </source>
</reference>
<evidence type="ECO:0000259" key="8">
    <source>
        <dbReference type="Pfam" id="PF03958"/>
    </source>
</evidence>
<dbReference type="PROSITE" id="PS51257">
    <property type="entry name" value="PROKAR_LIPOPROTEIN"/>
    <property type="match status" value="1"/>
</dbReference>
<feature type="domain" description="NolW-like" evidence="8">
    <location>
        <begin position="350"/>
        <end position="481"/>
    </location>
</feature>
<dbReference type="AlphaFoldDB" id="A0A8A4TW18"/>
<dbReference type="Proteomes" id="UP000663929">
    <property type="component" value="Chromosome"/>
</dbReference>
<evidence type="ECO:0000256" key="4">
    <source>
        <dbReference type="RuleBase" id="RU004003"/>
    </source>
</evidence>
<evidence type="ECO:0000313" key="10">
    <source>
        <dbReference type="Proteomes" id="UP000663929"/>
    </source>
</evidence>
<evidence type="ECO:0000256" key="3">
    <source>
        <dbReference type="ARBA" id="ARBA00023136"/>
    </source>
</evidence>
<dbReference type="KEGG" id="scor:J3U87_13015"/>
<dbReference type="PANTHER" id="PTHR30332:SF24">
    <property type="entry name" value="SECRETIN GSPD-RELATED"/>
    <property type="match status" value="1"/>
</dbReference>
<feature type="region of interest" description="Disordered" evidence="6">
    <location>
        <begin position="380"/>
        <end position="439"/>
    </location>
</feature>
<evidence type="ECO:0000256" key="2">
    <source>
        <dbReference type="ARBA" id="ARBA00022729"/>
    </source>
</evidence>
<dbReference type="GO" id="GO:0009279">
    <property type="term" value="C:cell outer membrane"/>
    <property type="evidence" value="ECO:0007669"/>
    <property type="project" value="UniProtKB-SubCell"/>
</dbReference>
<feature type="compositionally biased region" description="Polar residues" evidence="6">
    <location>
        <begin position="427"/>
        <end position="439"/>
    </location>
</feature>
<feature type="domain" description="Type II/III secretion system secretin-like" evidence="7">
    <location>
        <begin position="550"/>
        <end position="719"/>
    </location>
</feature>
<feature type="compositionally biased region" description="Polar residues" evidence="6">
    <location>
        <begin position="386"/>
        <end position="395"/>
    </location>
</feature>
<dbReference type="InterPro" id="IPR004846">
    <property type="entry name" value="T2SS/T3SS_dom"/>
</dbReference>
<dbReference type="EMBL" id="CP071793">
    <property type="protein sequence ID" value="QTD53368.1"/>
    <property type="molecule type" value="Genomic_DNA"/>
</dbReference>
<dbReference type="Pfam" id="PF03958">
    <property type="entry name" value="Secretin_N"/>
    <property type="match status" value="2"/>
</dbReference>
<accession>A0A8A4TW18</accession>
<dbReference type="InterPro" id="IPR050810">
    <property type="entry name" value="Bact_Secretion_Sys_Channel"/>
</dbReference>
<dbReference type="InterPro" id="IPR001775">
    <property type="entry name" value="GspD/PilQ"/>
</dbReference>
<keyword evidence="10" id="KW-1185">Reference proteome</keyword>
<evidence type="ECO:0000256" key="5">
    <source>
        <dbReference type="RuleBase" id="RU004004"/>
    </source>
</evidence>
<dbReference type="RefSeq" id="WP_237383471.1">
    <property type="nucleotide sequence ID" value="NZ_CP071793.1"/>
</dbReference>
<keyword evidence="5" id="KW-0813">Transport</keyword>
<proteinExistence type="inferred from homology"/>
<evidence type="ECO:0000256" key="6">
    <source>
        <dbReference type="SAM" id="MobiDB-lite"/>
    </source>
</evidence>
<sequence length="748" mass="83307">MDKAKLFRNRYIVPALVCLALITAGCQKKQDLIEKAFAGKTFDNRLDRDVNQTDAEQPEVEDDTDSKTSVEVLVDNLKEPAGSSVYLKTGDETPPEKPLFEHDPEAPAIKLEEAQLYDLIDILCQQLHTNYIIDPSVKDQTITIGMVEGDTKMKTSELFDLLLKLHDLTMVRRDNFLFIVPIASPDVNPGLELLFGSRPNPNLRREELAIQIIPLKYIKPSEMATILKDFMSPSARVLEEPRNNLLVLIDKYQYIAKIMELIPTFDVDVLQNKRLSFYELAHVDAVETAEKMKEILAVYGYDEENERLSMIPIETLNGILVVANSGEIFKELDYWVKKFDQEAQYEEESVFVYHVEYTTADSIASSLSQLFGFQTAFGGSGRAASPISQRRTTNPGRDPSDLNNRSGRTNNRDNRTDRNNPDPNRGLAQNTNLQNRGNIQQGEGPVMIVDIDNNSLIFQTTPREYARVLKTVRKLDILPRQVFLEVTVLSVELNDTFRLGINWSGEDNEGGRHDVDAGFGAVATGLSSSGFSTVYSYSGATASIKASLDAAKTKGYANVLQQPHIMAIDNQPANISVGTDVPIATTTTNINSVGTGNATTPASSSTIQYRETGVSLGFTPHINANGVIRLEISLDISSAGAQDSSAEAVPISQNTLETEMIVRDGQTIVMGGLIFDQEDWGKDSVPLLDRIPLLRHLVTKRRNTKAQSELIVMITPRLIDSEEKSIEISKEFKDKILNEFKNFKRSKY</sequence>
<comment type="similarity">
    <text evidence="4">Belongs to the bacterial secretin family.</text>
</comment>
<dbReference type="InterPro" id="IPR038591">
    <property type="entry name" value="NolW-like_sf"/>
</dbReference>
<comment type="subcellular location">
    <subcellularLocation>
        <location evidence="5">Cell outer membrane</location>
    </subcellularLocation>
    <subcellularLocation>
        <location evidence="1">Membrane</location>
    </subcellularLocation>
</comment>